<organism evidence="3 4">
    <name type="scientific">Actinomadura verrucosospora</name>
    <dbReference type="NCBI Taxonomy" id="46165"/>
    <lineage>
        <taxon>Bacteria</taxon>
        <taxon>Bacillati</taxon>
        <taxon>Actinomycetota</taxon>
        <taxon>Actinomycetes</taxon>
        <taxon>Streptosporangiales</taxon>
        <taxon>Thermomonosporaceae</taxon>
        <taxon>Actinomadura</taxon>
    </lineage>
</organism>
<dbReference type="InterPro" id="IPR032465">
    <property type="entry name" value="ACMSD"/>
</dbReference>
<protein>
    <submittedName>
        <fullName evidence="3">Amidohydrolase family protein</fullName>
    </submittedName>
</protein>
<dbReference type="AlphaFoldDB" id="A0A7D3VVJ7"/>
<accession>A0A7D3VVJ7</accession>
<dbReference type="EMBL" id="CP053892">
    <property type="protein sequence ID" value="QKG24260.1"/>
    <property type="molecule type" value="Genomic_DNA"/>
</dbReference>
<evidence type="ECO:0000313" key="3">
    <source>
        <dbReference type="EMBL" id="QKG24260.1"/>
    </source>
</evidence>
<dbReference type="PANTHER" id="PTHR21240:SF19">
    <property type="entry name" value="CATALYTIC_ HYDROLASE"/>
    <property type="match status" value="1"/>
</dbReference>
<evidence type="ECO:0000259" key="2">
    <source>
        <dbReference type="Pfam" id="PF04909"/>
    </source>
</evidence>
<keyword evidence="4" id="KW-1185">Reference proteome</keyword>
<dbReference type="Gene3D" id="3.20.20.140">
    <property type="entry name" value="Metal-dependent hydrolases"/>
    <property type="match status" value="1"/>
</dbReference>
<name>A0A7D3VVJ7_ACTVE</name>
<dbReference type="Pfam" id="PF04909">
    <property type="entry name" value="Amidohydro_2"/>
    <property type="match status" value="1"/>
</dbReference>
<dbReference type="Proteomes" id="UP000501240">
    <property type="component" value="Chromosome"/>
</dbReference>
<proteinExistence type="predicted"/>
<dbReference type="PANTHER" id="PTHR21240">
    <property type="entry name" value="2-AMINO-3-CARBOXYLMUCONATE-6-SEMIALDEHYDE DECARBOXYLASE"/>
    <property type="match status" value="1"/>
</dbReference>
<evidence type="ECO:0000313" key="4">
    <source>
        <dbReference type="Proteomes" id="UP000501240"/>
    </source>
</evidence>
<dbReference type="SUPFAM" id="SSF51556">
    <property type="entry name" value="Metallo-dependent hydrolases"/>
    <property type="match status" value="1"/>
</dbReference>
<dbReference type="GO" id="GO:0016831">
    <property type="term" value="F:carboxy-lyase activity"/>
    <property type="evidence" value="ECO:0007669"/>
    <property type="project" value="InterPro"/>
</dbReference>
<sequence>MRDDLVAIDVHTHPQTEEFLAAMGARRAQMGSHFGKERRPVSFAAQADAYRDRRMMAVIVNSDDETQSGVRGAPNDLLGRAQADHPDVFIAFCGIDPWKGKAAIEEIRRCAETYGVRGVGELNPARQRFHPNDRRFYPIWETCAELGLPVMFHGGFPGGGAGTPGGMGYKLEYARPVPYLDDVAADFPELKVISAHPAWPWHLDNLAACWHKSNYFIDLSGWAPKYWPAEVAHYANSIVTDRVLFGTDWPVLDAERWMKEFDALEFKEASRRKILLDNARRLFGI</sequence>
<reference evidence="3 4" key="1">
    <citation type="submission" date="2020-05" db="EMBL/GenBank/DDBJ databases">
        <title>Actinomadura verrucosospora NRRL-B18236 (PFL_A860) Genome sequencing and assembly.</title>
        <authorList>
            <person name="Samborskyy M."/>
        </authorList>
    </citation>
    <scope>NUCLEOTIDE SEQUENCE [LARGE SCALE GENOMIC DNA]</scope>
    <source>
        <strain evidence="3 4">NRRL:B18236</strain>
    </source>
</reference>
<dbReference type="InterPro" id="IPR032466">
    <property type="entry name" value="Metal_Hydrolase"/>
</dbReference>
<evidence type="ECO:0000256" key="1">
    <source>
        <dbReference type="ARBA" id="ARBA00023239"/>
    </source>
</evidence>
<keyword evidence="1" id="KW-0456">Lyase</keyword>
<dbReference type="GO" id="GO:0016787">
    <property type="term" value="F:hydrolase activity"/>
    <property type="evidence" value="ECO:0007669"/>
    <property type="project" value="UniProtKB-KW"/>
</dbReference>
<feature type="domain" description="Amidohydrolase-related" evidence="2">
    <location>
        <begin position="8"/>
        <end position="285"/>
    </location>
</feature>
<dbReference type="RefSeq" id="WP_173098097.1">
    <property type="nucleotide sequence ID" value="NZ_CP053892.1"/>
</dbReference>
<keyword evidence="3" id="KW-0378">Hydrolase</keyword>
<dbReference type="InterPro" id="IPR006680">
    <property type="entry name" value="Amidohydro-rel"/>
</dbReference>
<gene>
    <name evidence="3" type="ORF">ACTIVE_5903</name>
</gene>